<reference evidence="1 2" key="1">
    <citation type="submission" date="2019-03" db="EMBL/GenBank/DDBJ databases">
        <title>Genomic Encyclopedia of Type Strains, Phase IV (KMG-IV): sequencing the most valuable type-strain genomes for metagenomic binning, comparative biology and taxonomic classification.</title>
        <authorList>
            <person name="Goeker M."/>
        </authorList>
    </citation>
    <scope>NUCLEOTIDE SEQUENCE [LARGE SCALE GENOMIC DNA]</scope>
    <source>
        <strain evidence="1 2">DSM 22958</strain>
    </source>
</reference>
<dbReference type="Proteomes" id="UP000294881">
    <property type="component" value="Unassembled WGS sequence"/>
</dbReference>
<accession>A0A4R2GQP7</accession>
<name>A0A4R2GQP7_9HYPH</name>
<proteinExistence type="predicted"/>
<comment type="caution">
    <text evidence="1">The sequence shown here is derived from an EMBL/GenBank/DDBJ whole genome shotgun (WGS) entry which is preliminary data.</text>
</comment>
<gene>
    <name evidence="1" type="ORF">EV666_111128</name>
</gene>
<dbReference type="EMBL" id="SLWL01000011">
    <property type="protein sequence ID" value="TCO11851.1"/>
    <property type="molecule type" value="Genomic_DNA"/>
</dbReference>
<organism evidence="1 2">
    <name type="scientific">Camelimonas lactis</name>
    <dbReference type="NCBI Taxonomy" id="659006"/>
    <lineage>
        <taxon>Bacteria</taxon>
        <taxon>Pseudomonadati</taxon>
        <taxon>Pseudomonadota</taxon>
        <taxon>Alphaproteobacteria</taxon>
        <taxon>Hyphomicrobiales</taxon>
        <taxon>Chelatococcaceae</taxon>
        <taxon>Camelimonas</taxon>
    </lineage>
</organism>
<dbReference type="AlphaFoldDB" id="A0A4R2GQP7"/>
<protein>
    <submittedName>
        <fullName evidence="1">Uncharacterized protein</fullName>
    </submittedName>
</protein>
<sequence>MPASPYGGRQAPAPLAIVSTDWICYKLAMDTRMTMTATAPDRVGTHRPVRAMAVARLDEPGNILLHDHTRLPGRFFGRMTASVQAELTG</sequence>
<keyword evidence="2" id="KW-1185">Reference proteome</keyword>
<evidence type="ECO:0000313" key="1">
    <source>
        <dbReference type="EMBL" id="TCO11851.1"/>
    </source>
</evidence>
<evidence type="ECO:0000313" key="2">
    <source>
        <dbReference type="Proteomes" id="UP000294881"/>
    </source>
</evidence>